<dbReference type="GO" id="GO:0005948">
    <property type="term" value="C:acetolactate synthase complex"/>
    <property type="evidence" value="ECO:0007669"/>
    <property type="project" value="TreeGrafter"/>
</dbReference>
<name>A0A379X214_SALET</name>
<evidence type="ECO:0000259" key="3">
    <source>
        <dbReference type="Pfam" id="PF02775"/>
    </source>
</evidence>
<dbReference type="GO" id="GO:0009099">
    <property type="term" value="P:L-valine biosynthetic process"/>
    <property type="evidence" value="ECO:0007669"/>
    <property type="project" value="TreeGrafter"/>
</dbReference>
<dbReference type="AlphaFoldDB" id="A0A379X214"/>
<dbReference type="PANTHER" id="PTHR18968:SF9">
    <property type="entry name" value="3D-(3,5_4)-TRIHYDROXYCYCLOHEXANE-1,2-DIONE HYDROLASE"/>
    <property type="match status" value="1"/>
</dbReference>
<dbReference type="EMBL" id="UGXT01000002">
    <property type="protein sequence ID" value="SUH40124.1"/>
    <property type="molecule type" value="Genomic_DNA"/>
</dbReference>
<protein>
    <submittedName>
        <fullName evidence="4">Putative malonic semialdehyde oxidative decarboxylase</fullName>
        <ecNumber evidence="4">3.7.1.-</ecNumber>
    </submittedName>
</protein>
<reference evidence="4 5" key="1">
    <citation type="submission" date="2018-06" db="EMBL/GenBank/DDBJ databases">
        <authorList>
            <consortium name="Pathogen Informatics"/>
            <person name="Doyle S."/>
        </authorList>
    </citation>
    <scope>NUCLEOTIDE SEQUENCE [LARGE SCALE GENOMIC DNA]</scope>
    <source>
        <strain evidence="4 5">NCTC8261</strain>
    </source>
</reference>
<proteinExistence type="inferred from homology"/>
<keyword evidence="4" id="KW-0378">Hydrolase</keyword>
<keyword evidence="2" id="KW-0786">Thiamine pyrophosphate</keyword>
<organism evidence="4 5">
    <name type="scientific">Salmonella enterica I</name>
    <dbReference type="NCBI Taxonomy" id="59201"/>
    <lineage>
        <taxon>Bacteria</taxon>
        <taxon>Pseudomonadati</taxon>
        <taxon>Pseudomonadota</taxon>
        <taxon>Gammaproteobacteria</taxon>
        <taxon>Enterobacterales</taxon>
        <taxon>Enterobacteriaceae</taxon>
        <taxon>Salmonella</taxon>
    </lineage>
</organism>
<feature type="domain" description="Thiamine pyrophosphate enzyme TPP-binding" evidence="3">
    <location>
        <begin position="121"/>
        <end position="223"/>
    </location>
</feature>
<evidence type="ECO:0000313" key="4">
    <source>
        <dbReference type="EMBL" id="SUH40124.1"/>
    </source>
</evidence>
<dbReference type="InterPro" id="IPR029061">
    <property type="entry name" value="THDP-binding"/>
</dbReference>
<dbReference type="Proteomes" id="UP000254712">
    <property type="component" value="Unassembled WGS sequence"/>
</dbReference>
<dbReference type="InterPro" id="IPR000399">
    <property type="entry name" value="TPP-bd_CS"/>
</dbReference>
<sequence>MRYLNINVSRFDVFKLDGVQMQGDARVALTQLSERLAQEHYASQWGETIHRVRSQYMAEVERVYAVEYSGEGFKPEIEDHMDTQKVFEEFNEITRSWLTQTRVLGVLNRMLPENALVVAAAGSLPGDLQRVWQSRGENDYHVEYGYSCMGYEVNAALGAKLAQPEREVYSFVGDGSFMMLHSELVTSVQMGKKITVILLDNMTNGCINNLQMEHGMDSYFTEFRFPSAGERSSGRRVYPGRFRSHR</sequence>
<dbReference type="GO" id="GO:0030976">
    <property type="term" value="F:thiamine pyrophosphate binding"/>
    <property type="evidence" value="ECO:0007669"/>
    <property type="project" value="InterPro"/>
</dbReference>
<dbReference type="GO" id="GO:0009097">
    <property type="term" value="P:isoleucine biosynthetic process"/>
    <property type="evidence" value="ECO:0007669"/>
    <property type="project" value="TreeGrafter"/>
</dbReference>
<dbReference type="PANTHER" id="PTHR18968">
    <property type="entry name" value="THIAMINE PYROPHOSPHATE ENZYMES"/>
    <property type="match status" value="1"/>
</dbReference>
<accession>A0A379X214</accession>
<dbReference type="GO" id="GO:0050660">
    <property type="term" value="F:flavin adenine dinucleotide binding"/>
    <property type="evidence" value="ECO:0007669"/>
    <property type="project" value="TreeGrafter"/>
</dbReference>
<dbReference type="EC" id="3.7.1.-" evidence="4"/>
<evidence type="ECO:0000313" key="5">
    <source>
        <dbReference type="Proteomes" id="UP000254712"/>
    </source>
</evidence>
<gene>
    <name evidence="4" type="primary">iolD_1</name>
    <name evidence="4" type="ORF">NCTC8261_06504</name>
</gene>
<dbReference type="InterPro" id="IPR045229">
    <property type="entry name" value="TPP_enz"/>
</dbReference>
<dbReference type="Gene3D" id="3.40.50.970">
    <property type="match status" value="1"/>
</dbReference>
<dbReference type="GO" id="GO:0000287">
    <property type="term" value="F:magnesium ion binding"/>
    <property type="evidence" value="ECO:0007669"/>
    <property type="project" value="InterPro"/>
</dbReference>
<comment type="similarity">
    <text evidence="1">Belongs to the TPP enzyme family.</text>
</comment>
<dbReference type="Pfam" id="PF02775">
    <property type="entry name" value="TPP_enzyme_C"/>
    <property type="match status" value="1"/>
</dbReference>
<dbReference type="PROSITE" id="PS00187">
    <property type="entry name" value="TPP_ENZYMES"/>
    <property type="match status" value="1"/>
</dbReference>
<dbReference type="SUPFAM" id="SSF52518">
    <property type="entry name" value="Thiamin diphosphate-binding fold (THDP-binding)"/>
    <property type="match status" value="1"/>
</dbReference>
<dbReference type="InterPro" id="IPR011766">
    <property type="entry name" value="TPP_enzyme_TPP-bd"/>
</dbReference>
<dbReference type="GO" id="GO:0016787">
    <property type="term" value="F:hydrolase activity"/>
    <property type="evidence" value="ECO:0007669"/>
    <property type="project" value="UniProtKB-KW"/>
</dbReference>
<dbReference type="GO" id="GO:0003984">
    <property type="term" value="F:acetolactate synthase activity"/>
    <property type="evidence" value="ECO:0007669"/>
    <property type="project" value="TreeGrafter"/>
</dbReference>
<evidence type="ECO:0000256" key="1">
    <source>
        <dbReference type="ARBA" id="ARBA00007812"/>
    </source>
</evidence>
<evidence type="ECO:0000256" key="2">
    <source>
        <dbReference type="ARBA" id="ARBA00023052"/>
    </source>
</evidence>